<feature type="transmembrane region" description="Helical" evidence="1">
    <location>
        <begin position="37"/>
        <end position="56"/>
    </location>
</feature>
<dbReference type="EMBL" id="JAFELM010000022">
    <property type="protein sequence ID" value="MBM6617473.1"/>
    <property type="molecule type" value="Genomic_DNA"/>
</dbReference>
<keyword evidence="1" id="KW-1133">Transmembrane helix</keyword>
<keyword evidence="1" id="KW-0812">Transmembrane</keyword>
<accession>A0ABS2DIZ2</accession>
<name>A0ABS2DIZ2_9BACI</name>
<proteinExistence type="predicted"/>
<evidence type="ECO:0000313" key="2">
    <source>
        <dbReference type="EMBL" id="MBM6617473.1"/>
    </source>
</evidence>
<dbReference type="RefSeq" id="WP_204202850.1">
    <property type="nucleotide sequence ID" value="NZ_JAFELM010000022.1"/>
</dbReference>
<dbReference type="Proteomes" id="UP001518925">
    <property type="component" value="Unassembled WGS sequence"/>
</dbReference>
<evidence type="ECO:0008006" key="4">
    <source>
        <dbReference type="Google" id="ProtNLM"/>
    </source>
</evidence>
<keyword evidence="3" id="KW-1185">Reference proteome</keyword>
<comment type="caution">
    <text evidence="2">The sequence shown here is derived from an EMBL/GenBank/DDBJ whole genome shotgun (WGS) entry which is preliminary data.</text>
</comment>
<gene>
    <name evidence="2" type="ORF">JR050_07255</name>
</gene>
<keyword evidence="1" id="KW-0472">Membrane</keyword>
<evidence type="ECO:0000256" key="1">
    <source>
        <dbReference type="SAM" id="Phobius"/>
    </source>
</evidence>
<evidence type="ECO:0000313" key="3">
    <source>
        <dbReference type="Proteomes" id="UP001518925"/>
    </source>
</evidence>
<organism evidence="2 3">
    <name type="scientific">Bacillus suaedaesalsae</name>
    <dbReference type="NCBI Taxonomy" id="2810349"/>
    <lineage>
        <taxon>Bacteria</taxon>
        <taxon>Bacillati</taxon>
        <taxon>Bacillota</taxon>
        <taxon>Bacilli</taxon>
        <taxon>Bacillales</taxon>
        <taxon>Bacillaceae</taxon>
        <taxon>Bacillus</taxon>
    </lineage>
</organism>
<reference evidence="2 3" key="1">
    <citation type="submission" date="2021-02" db="EMBL/GenBank/DDBJ databases">
        <title>Bacillus sp. RD4P76, an endophyte from a halophyte.</title>
        <authorList>
            <person name="Sun J.-Q."/>
        </authorList>
    </citation>
    <scope>NUCLEOTIDE SEQUENCE [LARGE SCALE GENOMIC DNA]</scope>
    <source>
        <strain evidence="2 3">RD4P76</strain>
    </source>
</reference>
<sequence>MRNRLILCLLICAVMLYYAVPRLTIHFSGIDGVFAFSWFLLAFFVIGGNLAGFLYSEKKKKKIQLRLERARKVRKFVAEH</sequence>
<protein>
    <recommendedName>
        <fullName evidence="4">DUF2627 domain-containing protein</fullName>
    </recommendedName>
</protein>